<dbReference type="GO" id="GO:0005886">
    <property type="term" value="C:plasma membrane"/>
    <property type="evidence" value="ECO:0007669"/>
    <property type="project" value="UniProtKB-SubCell"/>
</dbReference>
<dbReference type="InterPro" id="IPR022792">
    <property type="entry name" value="T2SS_protein-GspN"/>
</dbReference>
<dbReference type="EMBL" id="SWDB01000007">
    <property type="protein sequence ID" value="TKB46685.1"/>
    <property type="molecule type" value="Genomic_DNA"/>
</dbReference>
<evidence type="ECO:0000256" key="7">
    <source>
        <dbReference type="ARBA" id="ARBA00022692"/>
    </source>
</evidence>
<proteinExistence type="inferred from homology"/>
<name>A0A4V5NUK1_9GAMM</name>
<gene>
    <name evidence="12" type="ORF">E8M12_03780</name>
</gene>
<keyword evidence="5" id="KW-1003">Cell membrane</keyword>
<keyword evidence="6" id="KW-0997">Cell inner membrane</keyword>
<evidence type="ECO:0000313" key="13">
    <source>
        <dbReference type="Proteomes" id="UP000307999"/>
    </source>
</evidence>
<evidence type="ECO:0000256" key="10">
    <source>
        <dbReference type="ARBA" id="ARBA00030772"/>
    </source>
</evidence>
<dbReference type="AlphaFoldDB" id="A0A4V5NUK1"/>
<organism evidence="12 13">
    <name type="scientific">Thalassotalea mangrovi</name>
    <dbReference type="NCBI Taxonomy" id="2572245"/>
    <lineage>
        <taxon>Bacteria</taxon>
        <taxon>Pseudomonadati</taxon>
        <taxon>Pseudomonadota</taxon>
        <taxon>Gammaproteobacteria</taxon>
        <taxon>Alteromonadales</taxon>
        <taxon>Colwelliaceae</taxon>
        <taxon>Thalassotalea</taxon>
    </lineage>
</organism>
<keyword evidence="4" id="KW-0813">Transport</keyword>
<evidence type="ECO:0000256" key="9">
    <source>
        <dbReference type="ARBA" id="ARBA00023136"/>
    </source>
</evidence>
<reference evidence="12 13" key="1">
    <citation type="submission" date="2019-04" db="EMBL/GenBank/DDBJ databases">
        <title>Thalassotalea guangxiensis sp. nov., isolated from sediment of the coastal wetland.</title>
        <authorList>
            <person name="Zheng S."/>
            <person name="Zhang D."/>
        </authorList>
    </citation>
    <scope>NUCLEOTIDE SEQUENCE [LARGE SCALE GENOMIC DNA]</scope>
    <source>
        <strain evidence="12 13">ZS-4</strain>
    </source>
</reference>
<evidence type="ECO:0000256" key="2">
    <source>
        <dbReference type="ARBA" id="ARBA00007208"/>
    </source>
</evidence>
<evidence type="ECO:0000256" key="1">
    <source>
        <dbReference type="ARBA" id="ARBA00004533"/>
    </source>
</evidence>
<comment type="caution">
    <text evidence="12">The sequence shown here is derived from an EMBL/GenBank/DDBJ whole genome shotgun (WGS) entry which is preliminary data.</text>
</comment>
<keyword evidence="11" id="KW-1133">Transmembrane helix</keyword>
<evidence type="ECO:0000256" key="4">
    <source>
        <dbReference type="ARBA" id="ARBA00022448"/>
    </source>
</evidence>
<keyword evidence="7 11" id="KW-0812">Transmembrane</keyword>
<comment type="similarity">
    <text evidence="2">Belongs to the GSP N family.</text>
</comment>
<keyword evidence="9 11" id="KW-0472">Membrane</keyword>
<protein>
    <recommendedName>
        <fullName evidence="3">Type II secretion system protein N</fullName>
    </recommendedName>
    <alternativeName>
        <fullName evidence="10">General secretion pathway protein N</fullName>
    </alternativeName>
</protein>
<dbReference type="Pfam" id="PF01203">
    <property type="entry name" value="T2SSN"/>
    <property type="match status" value="1"/>
</dbReference>
<evidence type="ECO:0000256" key="3">
    <source>
        <dbReference type="ARBA" id="ARBA00021563"/>
    </source>
</evidence>
<keyword evidence="8" id="KW-0653">Protein transport</keyword>
<evidence type="ECO:0000256" key="11">
    <source>
        <dbReference type="SAM" id="Phobius"/>
    </source>
</evidence>
<accession>A0A4V5NUK1</accession>
<dbReference type="OrthoDB" id="6118198at2"/>
<feature type="transmembrane region" description="Helical" evidence="11">
    <location>
        <begin position="7"/>
        <end position="28"/>
    </location>
</feature>
<dbReference type="GO" id="GO:0015628">
    <property type="term" value="P:protein secretion by the type II secretion system"/>
    <property type="evidence" value="ECO:0007669"/>
    <property type="project" value="InterPro"/>
</dbReference>
<dbReference type="RefSeq" id="WP_136734752.1">
    <property type="nucleotide sequence ID" value="NZ_SWDB01000007.1"/>
</dbReference>
<evidence type="ECO:0000256" key="6">
    <source>
        <dbReference type="ARBA" id="ARBA00022519"/>
    </source>
</evidence>
<comment type="subcellular location">
    <subcellularLocation>
        <location evidence="1">Cell inner membrane</location>
    </subcellularLocation>
</comment>
<evidence type="ECO:0000313" key="12">
    <source>
        <dbReference type="EMBL" id="TKB46685.1"/>
    </source>
</evidence>
<evidence type="ECO:0000256" key="5">
    <source>
        <dbReference type="ARBA" id="ARBA00022475"/>
    </source>
</evidence>
<keyword evidence="13" id="KW-1185">Reference proteome</keyword>
<evidence type="ECO:0000256" key="8">
    <source>
        <dbReference type="ARBA" id="ARBA00022927"/>
    </source>
</evidence>
<dbReference type="Proteomes" id="UP000307999">
    <property type="component" value="Unassembled WGS sequence"/>
</dbReference>
<dbReference type="GO" id="GO:0015627">
    <property type="term" value="C:type II protein secretion system complex"/>
    <property type="evidence" value="ECO:0007669"/>
    <property type="project" value="InterPro"/>
</dbReference>
<sequence>MSKLKTGILYTGGFLLLYVLFVVVLAPANKLIALIELPQGIALHDVQGSVWSGRAKTMSTQNYEVDNVDWRLSPVSLLTGSPSADVEFGRSPKSGPTGNLTIANEQSHVGFSDGKIQIDAAQVLSLLTLPVDMQASGLVTVDINKFTTGKQLCSEVDGQIRWQQAGIMAMNENIALGEFNGLLSCENNSLAITLDPNNDLGLELSIYIRERGRIAAQGYITPGEKFPAQARPILDFLGPKDAQGRYRIRI</sequence>